<dbReference type="InterPro" id="IPR005475">
    <property type="entry name" value="Transketolase-like_Pyr-bd"/>
</dbReference>
<dbReference type="PROSITE" id="PS50222">
    <property type="entry name" value="EF_HAND_2"/>
    <property type="match status" value="1"/>
</dbReference>
<feature type="compositionally biased region" description="Low complexity" evidence="5">
    <location>
        <begin position="1334"/>
        <end position="1361"/>
    </location>
</feature>
<feature type="compositionally biased region" description="Low complexity" evidence="5">
    <location>
        <begin position="321"/>
        <end position="348"/>
    </location>
</feature>
<feature type="compositionally biased region" description="Low complexity" evidence="5">
    <location>
        <begin position="1281"/>
        <end position="1297"/>
    </location>
</feature>
<dbReference type="Proteomes" id="UP001189429">
    <property type="component" value="Unassembled WGS sequence"/>
</dbReference>
<evidence type="ECO:0000256" key="1">
    <source>
        <dbReference type="ARBA" id="ARBA00001964"/>
    </source>
</evidence>
<keyword evidence="8" id="KW-1185">Reference proteome</keyword>
<comment type="cofactor">
    <cofactor evidence="1">
        <name>thiamine diphosphate</name>
        <dbReference type="ChEBI" id="CHEBI:58937"/>
    </cofactor>
</comment>
<dbReference type="Pfam" id="PF02779">
    <property type="entry name" value="Transket_pyr"/>
    <property type="match status" value="1"/>
</dbReference>
<feature type="region of interest" description="Disordered" evidence="5">
    <location>
        <begin position="237"/>
        <end position="284"/>
    </location>
</feature>
<dbReference type="Pfam" id="PF00676">
    <property type="entry name" value="E1_dh"/>
    <property type="match status" value="1"/>
</dbReference>
<dbReference type="SUPFAM" id="SSF52518">
    <property type="entry name" value="Thiamin diphosphate-binding fold (THDP-binding)"/>
    <property type="match status" value="2"/>
</dbReference>
<feature type="compositionally biased region" description="Basic residues" evidence="5">
    <location>
        <begin position="355"/>
        <end position="369"/>
    </location>
</feature>
<dbReference type="SUPFAM" id="SSF47473">
    <property type="entry name" value="EF-hand"/>
    <property type="match status" value="1"/>
</dbReference>
<keyword evidence="4" id="KW-0786">Thiamine pyrophosphate</keyword>
<dbReference type="PANTHER" id="PTHR23152:SF35">
    <property type="entry name" value="2-OXOGLUTARATE DEHYDROGENASE E1 COMPONENT"/>
    <property type="match status" value="1"/>
</dbReference>
<feature type="domain" description="EF-hand" evidence="6">
    <location>
        <begin position="1197"/>
        <end position="1232"/>
    </location>
</feature>
<evidence type="ECO:0000256" key="5">
    <source>
        <dbReference type="SAM" id="MobiDB-lite"/>
    </source>
</evidence>
<dbReference type="EMBL" id="CAUYUJ010014207">
    <property type="protein sequence ID" value="CAK0838241.1"/>
    <property type="molecule type" value="Genomic_DNA"/>
</dbReference>
<evidence type="ECO:0000256" key="4">
    <source>
        <dbReference type="ARBA" id="ARBA00023052"/>
    </source>
</evidence>
<proteinExistence type="inferred from homology"/>
<reference evidence="7" key="1">
    <citation type="submission" date="2023-10" db="EMBL/GenBank/DDBJ databases">
        <authorList>
            <person name="Chen Y."/>
            <person name="Shah S."/>
            <person name="Dougan E. K."/>
            <person name="Thang M."/>
            <person name="Chan C."/>
        </authorList>
    </citation>
    <scope>NUCLEOTIDE SEQUENCE [LARGE SCALE GENOMIC DNA]</scope>
</reference>
<dbReference type="InterPro" id="IPR011992">
    <property type="entry name" value="EF-hand-dom_pair"/>
</dbReference>
<comment type="similarity">
    <text evidence="2">Belongs to the alpha-ketoglutarate dehydrogenase family.</text>
</comment>
<evidence type="ECO:0000313" key="8">
    <source>
        <dbReference type="Proteomes" id="UP001189429"/>
    </source>
</evidence>
<dbReference type="Gene3D" id="3.40.50.970">
    <property type="match status" value="1"/>
</dbReference>
<comment type="caution">
    <text evidence="7">The sequence shown here is derived from an EMBL/GenBank/DDBJ whole genome shotgun (WGS) entry which is preliminary data.</text>
</comment>
<keyword evidence="3" id="KW-0560">Oxidoreductase</keyword>
<organism evidence="7 8">
    <name type="scientific">Prorocentrum cordatum</name>
    <dbReference type="NCBI Taxonomy" id="2364126"/>
    <lineage>
        <taxon>Eukaryota</taxon>
        <taxon>Sar</taxon>
        <taxon>Alveolata</taxon>
        <taxon>Dinophyceae</taxon>
        <taxon>Prorocentrales</taxon>
        <taxon>Prorocentraceae</taxon>
        <taxon>Prorocentrum</taxon>
    </lineage>
</organism>
<gene>
    <name evidence="7" type="ORF">PCOR1329_LOCUS34218</name>
</gene>
<sequence length="1382" mass="149011">MLNAYLEVVIGLKGANVETLEAIVSVLQMINVLGISRLVGGDWDTDAPELDNWIHAVRGVRVASRSFSAKTALGQMSLKPGSLEAVFEIGLDVLAELFMRCEALLKWPRDRIQTRLVRLGKLLGGHRLIALLNSDQVHALWRAGFIPAAGHGAGISALSGPTVMKLQSIPGTLVGAKRTRSLTSWFATQTGSLYDPIWDATASLIQRCARLLWDAGLARAWAAMQDKLAVRATWNDSRGEPQAAGPHGDQCLSARSPGRRRSVADGMPITPICGMTSPSGGASTEEGATLLEAEITAFDLAVRGSGTAAAPPARPRRRPQAHPARAAAPAAAAAAAAAGAPGHFAARPGSDGTAARRHERRLRRGRRRSGPNGTAPLGGGGTAAACGAGGAGGTLGCAAPAGVCGQLLADRRAGRSEIRDGDQGTSKGGPLLAARLPQSFGCSSLVSLQLGAVGQPAGARAGGPRPGLAAVEHFRARGHLEAGLDPLLRTRGTLVPKVAWWDAAPSEPGGASSSTGRPALGAEGGGRAGAARCGWLFVGSELEHVGRGAWWRRGELLGFLRDTYCGSIGFEAGHLVSHSERRWWQRAAERRPAPWLDPPTSRRRQIIRLLLRASLFTEFLNMKFPTSKFFGLHGIEALIPGLYRLCRRSAGHGVESVELGLAHRGRLSIQSNLLGKPMGLICAEMQENPSDFHVGDVKYHTGFAGILHGAGVEEDPDQLTVRVRITPNPSHLEAVGPVVVGRVRSMQDALGGGEQARKRVVGAVVHGDAALSGLGVPFECMNLAGLDGYETGGTIHVVLNNQVGFTTPPHQGRSTRHPSDIAKAMDVPVLHVNADDVEAVDYVFSLAADWRAEFGRDVVVDLVGYRRYGHNEQDQPDVYAPMSYARVRGHPMVDELYGAKLVQAGAVGEEDIAEMKREVLGEFEAQYAEMTCHRQSGVEWLRDNYSGTVTLWGRKDPFEAPRQPTGVPLETLRRITTACTTPPQGFSLHPTVAQMLEKRRRIVTEGPGVRVDWATAEMLAFATILLFRDVWAGNSGTGPWQVDRDRFLAHLNIRLSGQDSARGTFNHRHALIHDMQTGAEWRPLEAMAPGQQARFSVFNSPLSEMAVVAFEYGYSVEDARTLVCWEAQFGDFANNAQVAIDQFIASGEEKWGQGSSLVLLLPHGYDGQGPDHSSARLERFLQLVNDDPDHLPGTSPKDVRDIERAFDVLDKTSAGVISKEEVMDYLSELQKANLTEERTAEEVWAEVASELHGADHERRGIDRAQWRQIMTTWMRRHPRSRPTSSWSTSAPRRSTSTACAGRPTCPTGLRSPSWSWRRSTSSTTPRRPRRSRTLARGSSSARSSWTTTRRPPSTRASATTRGTWPCSGAAPPPWRGRRTCAG</sequence>
<evidence type="ECO:0000256" key="2">
    <source>
        <dbReference type="ARBA" id="ARBA00006936"/>
    </source>
</evidence>
<feature type="region of interest" description="Disordered" evidence="5">
    <location>
        <begin position="1272"/>
        <end position="1382"/>
    </location>
</feature>
<evidence type="ECO:0000313" key="7">
    <source>
        <dbReference type="EMBL" id="CAK0838241.1"/>
    </source>
</evidence>
<dbReference type="InterPro" id="IPR029061">
    <property type="entry name" value="THDP-binding"/>
</dbReference>
<dbReference type="Gene3D" id="3.40.50.12470">
    <property type="match status" value="1"/>
</dbReference>
<dbReference type="InterPro" id="IPR001017">
    <property type="entry name" value="DH_E1"/>
</dbReference>
<dbReference type="InterPro" id="IPR011603">
    <property type="entry name" value="2oxoglutarate_DH_E1"/>
</dbReference>
<feature type="region of interest" description="Disordered" evidence="5">
    <location>
        <begin position="306"/>
        <end position="380"/>
    </location>
</feature>
<dbReference type="SMART" id="SM00861">
    <property type="entry name" value="Transket_pyr"/>
    <property type="match status" value="1"/>
</dbReference>
<accession>A0ABN9T0G2</accession>
<evidence type="ECO:0000259" key="6">
    <source>
        <dbReference type="PROSITE" id="PS50222"/>
    </source>
</evidence>
<name>A0ABN9T0G2_9DINO</name>
<dbReference type="PANTHER" id="PTHR23152">
    <property type="entry name" value="2-OXOGLUTARATE DEHYDROGENASE"/>
    <property type="match status" value="1"/>
</dbReference>
<protein>
    <recommendedName>
        <fullName evidence="6">EF-hand domain-containing protein</fullName>
    </recommendedName>
</protein>
<feature type="compositionally biased region" description="Low complexity" evidence="5">
    <location>
        <begin position="1310"/>
        <end position="1325"/>
    </location>
</feature>
<evidence type="ECO:0000256" key="3">
    <source>
        <dbReference type="ARBA" id="ARBA00023002"/>
    </source>
</evidence>
<dbReference type="InterPro" id="IPR002048">
    <property type="entry name" value="EF_hand_dom"/>
</dbReference>